<dbReference type="EMBL" id="CP060777">
    <property type="protein sequence ID" value="QQK45970.1"/>
    <property type="molecule type" value="Genomic_DNA"/>
</dbReference>
<evidence type="ECO:0000313" key="2">
    <source>
        <dbReference type="Proteomes" id="UP000595662"/>
    </source>
</evidence>
<name>A0A7T6XRK5_PENDI</name>
<protein>
    <submittedName>
        <fullName evidence="1">Uncharacterized protein</fullName>
    </submittedName>
</protein>
<evidence type="ECO:0000313" key="1">
    <source>
        <dbReference type="EMBL" id="QQK45970.1"/>
    </source>
</evidence>
<dbReference type="AlphaFoldDB" id="A0A7T6XRK5"/>
<dbReference type="Proteomes" id="UP000595662">
    <property type="component" value="Chromosome 4"/>
</dbReference>
<reference evidence="1 2" key="1">
    <citation type="submission" date="2020-08" db="EMBL/GenBank/DDBJ databases">
        <title>The completed genome sequence of the pathogenic ascomycete fungus Penicillium digitatum.</title>
        <authorList>
            <person name="Wang M."/>
        </authorList>
    </citation>
    <scope>NUCLEOTIDE SEQUENCE [LARGE SCALE GENOMIC DNA]</scope>
    <source>
        <strain evidence="1 2">PdW03</strain>
    </source>
</reference>
<organism evidence="1 2">
    <name type="scientific">Penicillium digitatum</name>
    <name type="common">Green mold</name>
    <dbReference type="NCBI Taxonomy" id="36651"/>
    <lineage>
        <taxon>Eukaryota</taxon>
        <taxon>Fungi</taxon>
        <taxon>Dikarya</taxon>
        <taxon>Ascomycota</taxon>
        <taxon>Pezizomycotina</taxon>
        <taxon>Eurotiomycetes</taxon>
        <taxon>Eurotiomycetidae</taxon>
        <taxon>Eurotiales</taxon>
        <taxon>Aspergillaceae</taxon>
        <taxon>Penicillium</taxon>
    </lineage>
</organism>
<sequence>MNRSCGLNCYSSRLLDLADSRYQNTTLRAPHLIFMSLLRQGNDLLKSYHRNNFLKVIRPHEHNLKPHISIYRWHSVPVLLEMMTNSLMSPSQRAEIDPYGDTRDNDKQKAIPVSSIEMSIKLSKSLSGR</sequence>
<dbReference type="RefSeq" id="XP_065957467.1">
    <property type="nucleotide sequence ID" value="XM_066099740.1"/>
</dbReference>
<accession>A0A7T6XRK5</accession>
<proteinExistence type="predicted"/>
<gene>
    <name evidence="1" type="ORF">Pdw03_0868</name>
</gene>
<dbReference type="GeneID" id="90952200"/>